<dbReference type="SUPFAM" id="SSF50249">
    <property type="entry name" value="Nucleic acid-binding proteins"/>
    <property type="match status" value="1"/>
</dbReference>
<feature type="region of interest" description="Disordered" evidence="1">
    <location>
        <begin position="387"/>
        <end position="426"/>
    </location>
</feature>
<name>A0ABP0QQK1_9DINO</name>
<evidence type="ECO:0008006" key="4">
    <source>
        <dbReference type="Google" id="ProtNLM"/>
    </source>
</evidence>
<evidence type="ECO:0000313" key="3">
    <source>
        <dbReference type="Proteomes" id="UP001642484"/>
    </source>
</evidence>
<dbReference type="Proteomes" id="UP001642484">
    <property type="component" value="Unassembled WGS sequence"/>
</dbReference>
<dbReference type="Gene3D" id="2.40.50.140">
    <property type="entry name" value="Nucleic acid-binding proteins"/>
    <property type="match status" value="1"/>
</dbReference>
<keyword evidence="3" id="KW-1185">Reference proteome</keyword>
<sequence length="426" mass="48583">MLLAFFDGPEKCRLTVPDEAGPAGRWSGAGPGCRLGLRHARFAGRAVNSAAVKRWRHNGQEQEQLRKKVNAMAKVLDLSRPLIAMLSALPFKAAEHAMNCFQIEERAPCVSWLSHSGRRQALGGAERARGVRTLNLSGDVKRTVGILHKWENERGFGFIHDENDTSDPPLDIFVHRTNLMGCAPGYPVDLQEGRRICYIPGFQDGRTRAMSAAMIDEDFNVDPVHLRRPRKAKAAEQSKDWRERKIAKLKEAIEREEHPLSKSFMQFLATAEMQEVIQEKRQEGEAWLRCLGLLRQPPGGKRDDILWRKEIDRRVDIFLDLKTSPLTKKDIDYRCKRILTEFCMRSSAVRVSEALAMVEKSTSGKRREEVRSWPAYVATLLRRFDPEMTAQMEKKPKAEPKKEKETNESPGREEDSPCAQPMWAVR</sequence>
<reference evidence="2 3" key="1">
    <citation type="submission" date="2024-02" db="EMBL/GenBank/DDBJ databases">
        <authorList>
            <person name="Chen Y."/>
            <person name="Shah S."/>
            <person name="Dougan E. K."/>
            <person name="Thang M."/>
            <person name="Chan C."/>
        </authorList>
    </citation>
    <scope>NUCLEOTIDE SEQUENCE [LARGE SCALE GENOMIC DNA]</scope>
</reference>
<comment type="caution">
    <text evidence="2">The sequence shown here is derived from an EMBL/GenBank/DDBJ whole genome shotgun (WGS) entry which is preliminary data.</text>
</comment>
<protein>
    <recommendedName>
        <fullName evidence="4">CSD domain-containing protein</fullName>
    </recommendedName>
</protein>
<dbReference type="InterPro" id="IPR012340">
    <property type="entry name" value="NA-bd_OB-fold"/>
</dbReference>
<gene>
    <name evidence="2" type="ORF">CCMP2556_LOCUS43507</name>
</gene>
<evidence type="ECO:0000256" key="1">
    <source>
        <dbReference type="SAM" id="MobiDB-lite"/>
    </source>
</evidence>
<organism evidence="2 3">
    <name type="scientific">Durusdinium trenchii</name>
    <dbReference type="NCBI Taxonomy" id="1381693"/>
    <lineage>
        <taxon>Eukaryota</taxon>
        <taxon>Sar</taxon>
        <taxon>Alveolata</taxon>
        <taxon>Dinophyceae</taxon>
        <taxon>Suessiales</taxon>
        <taxon>Symbiodiniaceae</taxon>
        <taxon>Durusdinium</taxon>
    </lineage>
</organism>
<proteinExistence type="predicted"/>
<feature type="compositionally biased region" description="Basic and acidic residues" evidence="1">
    <location>
        <begin position="387"/>
        <end position="415"/>
    </location>
</feature>
<dbReference type="EMBL" id="CAXAMN010024862">
    <property type="protein sequence ID" value="CAK9090527.1"/>
    <property type="molecule type" value="Genomic_DNA"/>
</dbReference>
<accession>A0ABP0QQK1</accession>
<evidence type="ECO:0000313" key="2">
    <source>
        <dbReference type="EMBL" id="CAK9090527.1"/>
    </source>
</evidence>